<dbReference type="PANTHER" id="PTHR21600:SF84">
    <property type="entry name" value="PSEUDOURIDINE SYNTHASE RSUA_RLUA-LIKE DOMAIN-CONTAINING PROTEIN"/>
    <property type="match status" value="1"/>
</dbReference>
<evidence type="ECO:0000313" key="5">
    <source>
        <dbReference type="EMBL" id="VZH86391.1"/>
    </source>
</evidence>
<dbReference type="GO" id="GO:0000455">
    <property type="term" value="P:enzyme-directed rRNA pseudouridine synthesis"/>
    <property type="evidence" value="ECO:0007669"/>
    <property type="project" value="TreeGrafter"/>
</dbReference>
<dbReference type="InterPro" id="IPR050188">
    <property type="entry name" value="RluA_PseudoU_synthase"/>
</dbReference>
<dbReference type="EMBL" id="LR738855">
    <property type="protein sequence ID" value="VZH86391.1"/>
    <property type="molecule type" value="Genomic_DNA"/>
</dbReference>
<evidence type="ECO:0000256" key="3">
    <source>
        <dbReference type="ARBA" id="ARBA00033164"/>
    </source>
</evidence>
<dbReference type="SUPFAM" id="SSF55120">
    <property type="entry name" value="Pseudouridine synthase"/>
    <property type="match status" value="1"/>
</dbReference>
<comment type="catalytic activity">
    <reaction evidence="1">
        <text>a uridine in RNA = a pseudouridine in RNA</text>
        <dbReference type="Rhea" id="RHEA:48348"/>
        <dbReference type="Rhea" id="RHEA-COMP:12068"/>
        <dbReference type="Rhea" id="RHEA-COMP:12069"/>
        <dbReference type="ChEBI" id="CHEBI:65314"/>
        <dbReference type="ChEBI" id="CHEBI:65315"/>
    </reaction>
</comment>
<dbReference type="GO" id="GO:0140098">
    <property type="term" value="F:catalytic activity, acting on RNA"/>
    <property type="evidence" value="ECO:0007669"/>
    <property type="project" value="UniProtKB-ARBA"/>
</dbReference>
<dbReference type="GO" id="GO:0009982">
    <property type="term" value="F:pseudouridine synthase activity"/>
    <property type="evidence" value="ECO:0007669"/>
    <property type="project" value="InterPro"/>
</dbReference>
<dbReference type="PROSITE" id="PS01129">
    <property type="entry name" value="PSI_RLU"/>
    <property type="match status" value="1"/>
</dbReference>
<dbReference type="Gene3D" id="3.30.2350.10">
    <property type="entry name" value="Pseudouridine synthase"/>
    <property type="match status" value="1"/>
</dbReference>
<proteinExistence type="predicted"/>
<dbReference type="GO" id="GO:0003723">
    <property type="term" value="F:RNA binding"/>
    <property type="evidence" value="ECO:0007669"/>
    <property type="project" value="InterPro"/>
</dbReference>
<evidence type="ECO:0000256" key="2">
    <source>
        <dbReference type="ARBA" id="ARBA00031870"/>
    </source>
</evidence>
<name>A0A6I8MIH6_9CORY</name>
<dbReference type="KEGG" id="crf:FRC0190_02301"/>
<dbReference type="InterPro" id="IPR006224">
    <property type="entry name" value="PsdUridine_synth_RluA-like_CS"/>
</dbReference>
<sequence length="349" mass="39350">MTSPMPWLKKSMRGFTIASIFMTDRVVQIPRGHAPLRIKDGLNPTRVRVPEQRDGVSAYDFVWELIASQRHRHPEDTPDALVHRFEADQVIIGPRFRIASPTSVLHANDDVWFYRIPAPEPTIPYSCTVVYEDDTILVADKPPFLATMPRGKHITNSATVQLRRSTGIDELSPAHRLDRLTSGLLLFTKHKRVRGAYQTLFSERNVRKTYVATAEYNPVITPGTVWRSHMTKTAGEIQGHIIDAPPNAETLVAAIERIDAPTQQRLHSLHGTDVDLARYTLKPHTGKTHQLRLHMLAAGVPILGDTIYPTILAEDAEDYSRPMHLTSTELEFTDPLTNRHCLFTGAVIR</sequence>
<dbReference type="InterPro" id="IPR020103">
    <property type="entry name" value="PsdUridine_synth_cat_dom_sf"/>
</dbReference>
<feature type="domain" description="Pseudouridine synthase RsuA/RluA-like" evidence="4">
    <location>
        <begin position="136"/>
        <end position="296"/>
    </location>
</feature>
<dbReference type="RefSeq" id="WP_155874386.1">
    <property type="nucleotide sequence ID" value="NZ_LR738855.1"/>
</dbReference>
<dbReference type="Pfam" id="PF00849">
    <property type="entry name" value="PseudoU_synth_2"/>
    <property type="match status" value="1"/>
</dbReference>
<evidence type="ECO:0000313" key="6">
    <source>
        <dbReference type="Proteomes" id="UP000423525"/>
    </source>
</evidence>
<evidence type="ECO:0000259" key="4">
    <source>
        <dbReference type="Pfam" id="PF00849"/>
    </source>
</evidence>
<dbReference type="AlphaFoldDB" id="A0A6I8MIH6"/>
<evidence type="ECO:0000256" key="1">
    <source>
        <dbReference type="ARBA" id="ARBA00000073"/>
    </source>
</evidence>
<protein>
    <recommendedName>
        <fullName evidence="2">RNA pseudouridylate synthase</fullName>
    </recommendedName>
    <alternativeName>
        <fullName evidence="3">RNA-uridine isomerase</fullName>
    </alternativeName>
</protein>
<reference evidence="5 6" key="1">
    <citation type="submission" date="2019-11" db="EMBL/GenBank/DDBJ databases">
        <authorList>
            <person name="Brisse S."/>
        </authorList>
    </citation>
    <scope>NUCLEOTIDE SEQUENCE [LARGE SCALE GENOMIC DNA]</scope>
    <source>
        <strain evidence="5">FRC0190</strain>
    </source>
</reference>
<dbReference type="InterPro" id="IPR006145">
    <property type="entry name" value="PsdUridine_synth_RsuA/RluA"/>
</dbReference>
<dbReference type="Proteomes" id="UP000423525">
    <property type="component" value="Chromosome"/>
</dbReference>
<gene>
    <name evidence="5" type="ORF">FRC0190_02301</name>
</gene>
<dbReference type="PANTHER" id="PTHR21600">
    <property type="entry name" value="MITOCHONDRIAL RNA PSEUDOURIDINE SYNTHASE"/>
    <property type="match status" value="1"/>
</dbReference>
<organism evidence="5 6">
    <name type="scientific">Corynebacterium rouxii</name>
    <dbReference type="NCBI Taxonomy" id="2719119"/>
    <lineage>
        <taxon>Bacteria</taxon>
        <taxon>Bacillati</taxon>
        <taxon>Actinomycetota</taxon>
        <taxon>Actinomycetes</taxon>
        <taxon>Mycobacteriales</taxon>
        <taxon>Corynebacteriaceae</taxon>
        <taxon>Corynebacterium</taxon>
    </lineage>
</organism>
<accession>A0A6I8MIH6</accession>